<sequence length="606" mass="65290">MAAMDEASIQIACMADLGRQRQEELPLSGKEGKRPSYAPTGRNGVGHYNPVLKRGLEKAWNVQIQDEESAQMQGLAVDDSRPWAKITKDYLHNHQAATAPPIIRQESQGRKRLKSEKSAGVASFGKLGGLVPPGGAAIRHPPSNPASKPIQMTAKSGESQSQNGHVDRVVDTNLPATSSAPQASFPIQPAKQLASEQVVHKGLCKLLDPRNMLPLFIINYSLKILNDSSKALIVLSAERGDKIHDVLDAKTPEFKDDRCRICSKAKDNGWAYILQFNNAPDAKKFCLFMENLQKAAARTLGRSSIANKPATTPITTSINTPATTSTTTPATQSLEPPTLTSSSASASMPYVVPSTTTASTKAVTVSNGDRETPKLVDVESPPREMQGAKMPTIEDAAEKLFGLIEDILPEAAAAGLNISDDAISDIQETAINSWLTRGFLKSESDDMKSELLDLLRILVRIKHKAERRKQENRIKPIIKSLDGFHISEVKPSRIKYSSSEIESWAKSGVSPPTGLDKAIVTPRKSRSVTGYSAAAAATGVSKHKSWLSSKPQQHSIEIETPPLSAEKPNDVMRSVNVSSTALGISPPVTPCNPTPKGLGTSRWACG</sequence>
<organism evidence="2 3">
    <name type="scientific">Conoideocrella luteorostrata</name>
    <dbReference type="NCBI Taxonomy" id="1105319"/>
    <lineage>
        <taxon>Eukaryota</taxon>
        <taxon>Fungi</taxon>
        <taxon>Dikarya</taxon>
        <taxon>Ascomycota</taxon>
        <taxon>Pezizomycotina</taxon>
        <taxon>Sordariomycetes</taxon>
        <taxon>Hypocreomycetidae</taxon>
        <taxon>Hypocreales</taxon>
        <taxon>Clavicipitaceae</taxon>
        <taxon>Conoideocrella</taxon>
    </lineage>
</organism>
<accession>A0AAJ0FYP7</accession>
<evidence type="ECO:0000313" key="2">
    <source>
        <dbReference type="EMBL" id="KAK2593880.1"/>
    </source>
</evidence>
<feature type="region of interest" description="Disordered" evidence="1">
    <location>
        <begin position="141"/>
        <end position="164"/>
    </location>
</feature>
<feature type="region of interest" description="Disordered" evidence="1">
    <location>
        <begin position="22"/>
        <end position="46"/>
    </location>
</feature>
<feature type="compositionally biased region" description="Basic and acidic residues" evidence="1">
    <location>
        <begin position="22"/>
        <end position="34"/>
    </location>
</feature>
<feature type="compositionally biased region" description="Polar residues" evidence="1">
    <location>
        <begin position="546"/>
        <end position="555"/>
    </location>
</feature>
<feature type="compositionally biased region" description="Low complexity" evidence="1">
    <location>
        <begin position="357"/>
        <end position="366"/>
    </location>
</feature>
<feature type="region of interest" description="Disordered" evidence="1">
    <location>
        <begin position="544"/>
        <end position="568"/>
    </location>
</feature>
<evidence type="ECO:0000256" key="1">
    <source>
        <dbReference type="SAM" id="MobiDB-lite"/>
    </source>
</evidence>
<dbReference type="AlphaFoldDB" id="A0AAJ0FYP7"/>
<gene>
    <name evidence="2" type="ORF">QQS21_008400</name>
</gene>
<keyword evidence="3" id="KW-1185">Reference proteome</keyword>
<proteinExistence type="predicted"/>
<dbReference type="Proteomes" id="UP001251528">
    <property type="component" value="Unassembled WGS sequence"/>
</dbReference>
<protein>
    <submittedName>
        <fullName evidence="2">Uncharacterized protein</fullName>
    </submittedName>
</protein>
<feature type="compositionally biased region" description="Polar residues" evidence="1">
    <location>
        <begin position="153"/>
        <end position="164"/>
    </location>
</feature>
<comment type="caution">
    <text evidence="2">The sequence shown here is derived from an EMBL/GenBank/DDBJ whole genome shotgun (WGS) entry which is preliminary data.</text>
</comment>
<reference evidence="2" key="1">
    <citation type="submission" date="2023-06" db="EMBL/GenBank/DDBJ databases">
        <title>Conoideocrella luteorostrata (Hypocreales: Clavicipitaceae), a potential biocontrol fungus for elongate hemlock scale in United States Christmas tree production areas.</title>
        <authorList>
            <person name="Barrett H."/>
            <person name="Lovett B."/>
            <person name="Macias A.M."/>
            <person name="Stajich J.E."/>
            <person name="Kasson M.T."/>
        </authorList>
    </citation>
    <scope>NUCLEOTIDE SEQUENCE</scope>
    <source>
        <strain evidence="2">ARSEF 14590</strain>
    </source>
</reference>
<dbReference type="EMBL" id="JASWJB010000190">
    <property type="protein sequence ID" value="KAK2593880.1"/>
    <property type="molecule type" value="Genomic_DNA"/>
</dbReference>
<feature type="compositionally biased region" description="Low complexity" evidence="1">
    <location>
        <begin position="309"/>
        <end position="347"/>
    </location>
</feature>
<name>A0AAJ0FYP7_9HYPO</name>
<feature type="region of interest" description="Disordered" evidence="1">
    <location>
        <begin position="306"/>
        <end position="347"/>
    </location>
</feature>
<feature type="region of interest" description="Disordered" evidence="1">
    <location>
        <begin position="357"/>
        <end position="376"/>
    </location>
</feature>
<evidence type="ECO:0000313" key="3">
    <source>
        <dbReference type="Proteomes" id="UP001251528"/>
    </source>
</evidence>